<accession>A0ABP7KZ63</accession>
<dbReference type="InterPro" id="IPR058625">
    <property type="entry name" value="MdtA-like_BSH"/>
</dbReference>
<dbReference type="Gene3D" id="2.40.50.100">
    <property type="match status" value="1"/>
</dbReference>
<dbReference type="RefSeq" id="WP_345069154.1">
    <property type="nucleotide sequence ID" value="NZ_BAABCN010000014.1"/>
</dbReference>
<proteinExistence type="predicted"/>
<evidence type="ECO:0008006" key="5">
    <source>
        <dbReference type="Google" id="ProtNLM"/>
    </source>
</evidence>
<dbReference type="Gene3D" id="2.40.420.20">
    <property type="match status" value="1"/>
</dbReference>
<dbReference type="PANTHER" id="PTHR30469">
    <property type="entry name" value="MULTIDRUG RESISTANCE PROTEIN MDTA"/>
    <property type="match status" value="1"/>
</dbReference>
<gene>
    <name evidence="3" type="ORF">GCM10022381_35530</name>
</gene>
<dbReference type="Pfam" id="PF25975">
    <property type="entry name" value="CzcB_C"/>
    <property type="match status" value="1"/>
</dbReference>
<dbReference type="InterPro" id="IPR058649">
    <property type="entry name" value="CzcB_C"/>
</dbReference>
<reference evidence="4" key="1">
    <citation type="journal article" date="2019" name="Int. J. Syst. Evol. Microbiol.">
        <title>The Global Catalogue of Microorganisms (GCM) 10K type strain sequencing project: providing services to taxonomists for standard genome sequencing and annotation.</title>
        <authorList>
            <consortium name="The Broad Institute Genomics Platform"/>
            <consortium name="The Broad Institute Genome Sequencing Center for Infectious Disease"/>
            <person name="Wu L."/>
            <person name="Ma J."/>
        </authorList>
    </citation>
    <scope>NUCLEOTIDE SEQUENCE [LARGE SCALE GENOMIC DNA]</scope>
    <source>
        <strain evidence="4">JCM 17021</strain>
    </source>
</reference>
<evidence type="ECO:0000313" key="4">
    <source>
        <dbReference type="Proteomes" id="UP001501803"/>
    </source>
</evidence>
<feature type="domain" description="Multidrug resistance protein MdtA-like barrel-sandwich hybrid" evidence="1">
    <location>
        <begin position="74"/>
        <end position="162"/>
    </location>
</feature>
<organism evidence="3 4">
    <name type="scientific">Leifsonia kafniensis</name>
    <dbReference type="NCBI Taxonomy" id="475957"/>
    <lineage>
        <taxon>Bacteria</taxon>
        <taxon>Bacillati</taxon>
        <taxon>Actinomycetota</taxon>
        <taxon>Actinomycetes</taxon>
        <taxon>Micrococcales</taxon>
        <taxon>Microbacteriaceae</taxon>
        <taxon>Leifsonia</taxon>
    </lineage>
</organism>
<sequence length="351" mass="35066">MSVARKWVFPIIRLVLVAAIAAALVKVAFFPDNAEASNPSMPTGQIVEPQIPVALGTITNDVTLPGTVQADPAVPVRATGAGAVDEVFAQAGQQVNAGDKLYDIKVETINEPVETKDAAGNVTGMTQPRPTVTFAKVYAPITGVLSSLTVLSGQAVAVGDTGGQIAPPSFSVSGSLSPDQQYRLLTQPTEASIAITNGPAPFTCTGLTITTPLAGADSAAGAGAGAEGAATGGSATTVRCAIPGDVTVFPGLAAQITIAGGKVENVMVVPITAVKGSAETGVVWLAGGEGTAEERPVKLGMSDGTNVQIVEGLAEGDLINQFVPGAVAPDANGCIPQPDGSMMCGDVVSAH</sequence>
<dbReference type="Proteomes" id="UP001501803">
    <property type="component" value="Unassembled WGS sequence"/>
</dbReference>
<evidence type="ECO:0000259" key="2">
    <source>
        <dbReference type="Pfam" id="PF25975"/>
    </source>
</evidence>
<keyword evidence="4" id="KW-1185">Reference proteome</keyword>
<evidence type="ECO:0000259" key="1">
    <source>
        <dbReference type="Pfam" id="PF25917"/>
    </source>
</evidence>
<dbReference type="Pfam" id="PF25917">
    <property type="entry name" value="BSH_RND"/>
    <property type="match status" value="1"/>
</dbReference>
<name>A0ABP7KZ63_9MICO</name>
<dbReference type="PANTHER" id="PTHR30469:SF33">
    <property type="entry name" value="SLR1207 PROTEIN"/>
    <property type="match status" value="1"/>
</dbReference>
<dbReference type="SUPFAM" id="SSF111369">
    <property type="entry name" value="HlyD-like secretion proteins"/>
    <property type="match status" value="1"/>
</dbReference>
<comment type="caution">
    <text evidence="3">The sequence shown here is derived from an EMBL/GenBank/DDBJ whole genome shotgun (WGS) entry which is preliminary data.</text>
</comment>
<protein>
    <recommendedName>
        <fullName evidence="5">Multidrug efflux pump subunit AcrA (Membrane-fusion protein)</fullName>
    </recommendedName>
</protein>
<feature type="domain" description="CzcB-like C-terminal circularly permuted SH3-like" evidence="2">
    <location>
        <begin position="268"/>
        <end position="317"/>
    </location>
</feature>
<dbReference type="EMBL" id="BAABCN010000014">
    <property type="protein sequence ID" value="GAA3890535.1"/>
    <property type="molecule type" value="Genomic_DNA"/>
</dbReference>
<evidence type="ECO:0000313" key="3">
    <source>
        <dbReference type="EMBL" id="GAA3890535.1"/>
    </source>
</evidence>